<feature type="compositionally biased region" description="Polar residues" evidence="1">
    <location>
        <begin position="90"/>
        <end position="105"/>
    </location>
</feature>
<dbReference type="Proteomes" id="UP000241912">
    <property type="component" value="Unassembled WGS sequence"/>
</dbReference>
<gene>
    <name evidence="2" type="ORF">C7H79_16785</name>
</gene>
<protein>
    <submittedName>
        <fullName evidence="2">Uncharacterized protein</fullName>
    </submittedName>
</protein>
<comment type="caution">
    <text evidence="2">The sequence shown here is derived from an EMBL/GenBank/DDBJ whole genome shotgun (WGS) entry which is preliminary data.</text>
</comment>
<evidence type="ECO:0000313" key="2">
    <source>
        <dbReference type="EMBL" id="PSJ15845.1"/>
    </source>
</evidence>
<dbReference type="RefSeq" id="WP_106708382.1">
    <property type="nucleotide sequence ID" value="NZ_PXXU01000125.1"/>
</dbReference>
<reference evidence="2 3" key="1">
    <citation type="submission" date="2018-03" db="EMBL/GenBank/DDBJ databases">
        <title>Draft genome of Nitrosomonas supralitoralis APG5.</title>
        <authorList>
            <person name="Urakawa H."/>
            <person name="Lopez J.V."/>
        </authorList>
    </citation>
    <scope>NUCLEOTIDE SEQUENCE [LARGE SCALE GENOMIC DNA]</scope>
    <source>
        <strain evidence="2 3">APG5</strain>
    </source>
</reference>
<feature type="region of interest" description="Disordered" evidence="1">
    <location>
        <begin position="55"/>
        <end position="126"/>
    </location>
</feature>
<dbReference type="EMBL" id="PXXU01000125">
    <property type="protein sequence ID" value="PSJ15845.1"/>
    <property type="molecule type" value="Genomic_DNA"/>
</dbReference>
<evidence type="ECO:0000256" key="1">
    <source>
        <dbReference type="SAM" id="MobiDB-lite"/>
    </source>
</evidence>
<dbReference type="AlphaFoldDB" id="A0A2P7NQV6"/>
<keyword evidence="3" id="KW-1185">Reference proteome</keyword>
<feature type="compositionally biased region" description="Basic and acidic residues" evidence="1">
    <location>
        <begin position="55"/>
        <end position="66"/>
    </location>
</feature>
<dbReference type="OrthoDB" id="9909455at2"/>
<sequence length="126" mass="14088">MNNQNKLSWFILIFCVFTFSSTDVLSGSNYNRHETHEPQNVQKLESGRINQLKEDADLRGRTEENKGNFNKNVPRGAGVVQPPAKIAEPSLQSPNSASAINQQNYDKNDAGVEIQEDIDPKINSTE</sequence>
<name>A0A2P7NQV6_9PROT</name>
<accession>A0A2P7NQV6</accession>
<evidence type="ECO:0000313" key="3">
    <source>
        <dbReference type="Proteomes" id="UP000241912"/>
    </source>
</evidence>
<proteinExistence type="predicted"/>
<organism evidence="2 3">
    <name type="scientific">Nitrosomonas supralitoralis</name>
    <dbReference type="NCBI Taxonomy" id="2116706"/>
    <lineage>
        <taxon>Bacteria</taxon>
        <taxon>Pseudomonadati</taxon>
        <taxon>Pseudomonadota</taxon>
        <taxon>Betaproteobacteria</taxon>
        <taxon>Nitrosomonadales</taxon>
        <taxon>Nitrosomonadaceae</taxon>
        <taxon>Nitrosomonas</taxon>
    </lineage>
</organism>